<reference evidence="1 2" key="1">
    <citation type="submission" date="2016-10" db="EMBL/GenBank/DDBJ databases">
        <title>Whole genome sequence of hyper active fibrinolysis bacterium Bacillus pumilus strain VV3 isolated from fermented rice.</title>
        <authorList>
            <person name="Mariadas V.A."/>
            <person name="Vijayaraghavan P."/>
            <person name="Dhandapani V."/>
        </authorList>
    </citation>
    <scope>NUCLEOTIDE SEQUENCE [LARGE SCALE GENOMIC DNA]</scope>
    <source>
        <strain evidence="1 2">VV3</strain>
    </source>
</reference>
<dbReference type="InterPro" id="IPR057845">
    <property type="entry name" value="Gad1"/>
</dbReference>
<gene>
    <name evidence="1" type="ORF">BK049_05170</name>
</gene>
<evidence type="ECO:0000313" key="2">
    <source>
        <dbReference type="Proteomes" id="UP000177709"/>
    </source>
</evidence>
<sequence length="298" mass="35282">MKLIGIKTNNCFLVSDNIQGETYFRSQLEGYLFDGEKAEKTYKSDWFKLDKQPKTIEKKLAAKRINYRYELKEQFQETELTPKVINVSYIDEGSEFYEVKGLYDLKFDQEPQKNEKVDFELNVLEEFDGELKLGKQEFNLKYNLLDKIQTHPMMLETKPCYLSHKESYNIIRNHVNANINPKYARITSDYDFCLTVNKVVELYEHEEYVVDLNRMYKRRKPKLEKRLRTKKEAIIYEVAPKAYQNYPIVEPFCGENVEDMKNNIKVFLDELMANINEPLIECKHCKGRGVVSNENPIG</sequence>
<proteinExistence type="predicted"/>
<evidence type="ECO:0000313" key="1">
    <source>
        <dbReference type="EMBL" id="AOZ88148.1"/>
    </source>
</evidence>
<dbReference type="Pfam" id="PF25705">
    <property type="entry name" value="Gad1"/>
    <property type="match status" value="1"/>
</dbReference>
<protein>
    <submittedName>
        <fullName evidence="1">Uncharacterized protein</fullName>
    </submittedName>
</protein>
<accession>A0AAC9NBP5</accession>
<organism evidence="1 2">
    <name type="scientific">Bacillus xiamenensis</name>
    <dbReference type="NCBI Taxonomy" id="1178537"/>
    <lineage>
        <taxon>Bacteria</taxon>
        <taxon>Bacillati</taxon>
        <taxon>Bacillota</taxon>
        <taxon>Bacilli</taxon>
        <taxon>Bacillales</taxon>
        <taxon>Bacillaceae</taxon>
        <taxon>Bacillus</taxon>
    </lineage>
</organism>
<name>A0AAC9NBP5_9BACI</name>
<dbReference type="Proteomes" id="UP000177709">
    <property type="component" value="Chromosome"/>
</dbReference>
<dbReference type="EMBL" id="CP017786">
    <property type="protein sequence ID" value="AOZ88148.1"/>
    <property type="molecule type" value="Genomic_DNA"/>
</dbReference>
<dbReference type="AlphaFoldDB" id="A0AAC9NBP5"/>
<dbReference type="KEGG" id="bxi:BK049_05170"/>
<dbReference type="RefSeq" id="WP_071168007.1">
    <property type="nucleotide sequence ID" value="NZ_CP017786.1"/>
</dbReference>